<proteinExistence type="inferred from homology"/>
<evidence type="ECO:0000256" key="1">
    <source>
        <dbReference type="ARBA" id="ARBA00007365"/>
    </source>
</evidence>
<evidence type="ECO:0000256" key="3">
    <source>
        <dbReference type="ARBA" id="ARBA00023235"/>
    </source>
</evidence>
<comment type="catalytic activity">
    <reaction evidence="4">
        <text>[protein]-peptidylproline (omega=180) = [protein]-peptidylproline (omega=0)</text>
        <dbReference type="Rhea" id="RHEA:16237"/>
        <dbReference type="Rhea" id="RHEA-COMP:10747"/>
        <dbReference type="Rhea" id="RHEA-COMP:10748"/>
        <dbReference type="ChEBI" id="CHEBI:83833"/>
        <dbReference type="ChEBI" id="CHEBI:83834"/>
        <dbReference type="EC" id="5.2.1.8"/>
    </reaction>
</comment>
<keyword evidence="7" id="KW-1185">Reference proteome</keyword>
<dbReference type="InterPro" id="IPR002130">
    <property type="entry name" value="Cyclophilin-type_PPIase_dom"/>
</dbReference>
<evidence type="ECO:0000259" key="5">
    <source>
        <dbReference type="PROSITE" id="PS50072"/>
    </source>
</evidence>
<dbReference type="InterPro" id="IPR024936">
    <property type="entry name" value="Cyclophilin-type_PPIase"/>
</dbReference>
<dbReference type="SUPFAM" id="SSF50891">
    <property type="entry name" value="Cyclophilin-like"/>
    <property type="match status" value="1"/>
</dbReference>
<gene>
    <name evidence="6" type="primary">CYP19-4</name>
    <name evidence="6" type="ORF">MA16_Dca010398</name>
</gene>
<protein>
    <recommendedName>
        <fullName evidence="4">Peptidyl-prolyl cis-trans isomerase</fullName>
        <shortName evidence="4">PPIase</shortName>
        <ecNumber evidence="4">5.2.1.8</ecNumber>
    </recommendedName>
</protein>
<accession>A0A2I0X887</accession>
<keyword evidence="3 4" id="KW-0413">Isomerase</keyword>
<dbReference type="FunFam" id="2.40.100.10:FF:000091">
    <property type="entry name" value="Peptidyl-prolyl cis-trans isomerase"/>
    <property type="match status" value="1"/>
</dbReference>
<dbReference type="InterPro" id="IPR029000">
    <property type="entry name" value="Cyclophilin-like_dom_sf"/>
</dbReference>
<dbReference type="PIRSF" id="PIRSF001467">
    <property type="entry name" value="Peptidylpro_ismrse"/>
    <property type="match status" value="1"/>
</dbReference>
<dbReference type="AlphaFoldDB" id="A0A2I0X887"/>
<comment type="function">
    <text evidence="4">PPIases accelerate the folding of proteins. It catalyzes the cis-trans isomerization of proline imidic peptide bonds in oligopeptides.</text>
</comment>
<dbReference type="EMBL" id="KZ502064">
    <property type="protein sequence ID" value="PKU84112.1"/>
    <property type="molecule type" value="Genomic_DNA"/>
</dbReference>
<feature type="domain" description="PPIase cyclophilin-type" evidence="5">
    <location>
        <begin position="9"/>
        <end position="151"/>
    </location>
</feature>
<dbReference type="STRING" id="906689.A0A2I0X887"/>
<dbReference type="Proteomes" id="UP000233837">
    <property type="component" value="Unassembled WGS sequence"/>
</dbReference>
<dbReference type="PROSITE" id="PS50072">
    <property type="entry name" value="CSA_PPIASE_2"/>
    <property type="match status" value="1"/>
</dbReference>
<dbReference type="GO" id="GO:0005737">
    <property type="term" value="C:cytoplasm"/>
    <property type="evidence" value="ECO:0007669"/>
    <property type="project" value="TreeGrafter"/>
</dbReference>
<sequence length="161" mass="17450">MHEIPFPSSGEKGRGGHGKALHYKGTPFHRIVSGFVIQGGDITYGDGRGSESIYGGTFPDENFIIKHSHAGLDLYDFFFLSSGVVSMVNSGPDTNGSQFFITSVKASWLDGEHVAFGKVLQGMDTVYAIEGGAGTYNGKPRKKVIIVDSGEISRERWEEES</sequence>
<dbReference type="Pfam" id="PF00160">
    <property type="entry name" value="Pro_isomerase"/>
    <property type="match status" value="1"/>
</dbReference>
<evidence type="ECO:0000313" key="6">
    <source>
        <dbReference type="EMBL" id="PKU84112.1"/>
    </source>
</evidence>
<reference evidence="6 7" key="1">
    <citation type="journal article" date="2016" name="Sci. Rep.">
        <title>The Dendrobium catenatum Lindl. genome sequence provides insights into polysaccharide synthase, floral development and adaptive evolution.</title>
        <authorList>
            <person name="Zhang G.Q."/>
            <person name="Xu Q."/>
            <person name="Bian C."/>
            <person name="Tsai W.C."/>
            <person name="Yeh C.M."/>
            <person name="Liu K.W."/>
            <person name="Yoshida K."/>
            <person name="Zhang L.S."/>
            <person name="Chang S.B."/>
            <person name="Chen F."/>
            <person name="Shi Y."/>
            <person name="Su Y.Y."/>
            <person name="Zhang Y.Q."/>
            <person name="Chen L.J."/>
            <person name="Yin Y."/>
            <person name="Lin M."/>
            <person name="Huang H."/>
            <person name="Deng H."/>
            <person name="Wang Z.W."/>
            <person name="Zhu S.L."/>
            <person name="Zhao X."/>
            <person name="Deng C."/>
            <person name="Niu S.C."/>
            <person name="Huang J."/>
            <person name="Wang M."/>
            <person name="Liu G.H."/>
            <person name="Yang H.J."/>
            <person name="Xiao X.J."/>
            <person name="Hsiao Y.Y."/>
            <person name="Wu W.L."/>
            <person name="Chen Y.Y."/>
            <person name="Mitsuda N."/>
            <person name="Ohme-Takagi M."/>
            <person name="Luo Y.B."/>
            <person name="Van de Peer Y."/>
            <person name="Liu Z.J."/>
        </authorList>
    </citation>
    <scope>NUCLEOTIDE SEQUENCE [LARGE SCALE GENOMIC DNA]</scope>
    <source>
        <tissue evidence="6">The whole plant</tissue>
    </source>
</reference>
<dbReference type="EC" id="5.2.1.8" evidence="4"/>
<evidence type="ECO:0000256" key="4">
    <source>
        <dbReference type="RuleBase" id="RU363019"/>
    </source>
</evidence>
<evidence type="ECO:0000313" key="7">
    <source>
        <dbReference type="Proteomes" id="UP000233837"/>
    </source>
</evidence>
<dbReference type="PANTHER" id="PTHR11071:SF449">
    <property type="entry name" value="PEPTIDYL-PROLYL CIS-TRANS ISOMERASE CYP21-1"/>
    <property type="match status" value="1"/>
</dbReference>
<evidence type="ECO:0000256" key="2">
    <source>
        <dbReference type="ARBA" id="ARBA00023110"/>
    </source>
</evidence>
<dbReference type="PANTHER" id="PTHR11071">
    <property type="entry name" value="PEPTIDYL-PROLYL CIS-TRANS ISOMERASE"/>
    <property type="match status" value="1"/>
</dbReference>
<keyword evidence="2 4" id="KW-0697">Rotamase</keyword>
<dbReference type="GO" id="GO:0006457">
    <property type="term" value="P:protein folding"/>
    <property type="evidence" value="ECO:0007669"/>
    <property type="project" value="InterPro"/>
</dbReference>
<dbReference type="Gene3D" id="2.40.100.10">
    <property type="entry name" value="Cyclophilin-like"/>
    <property type="match status" value="1"/>
</dbReference>
<name>A0A2I0X887_9ASPA</name>
<dbReference type="GO" id="GO:0003755">
    <property type="term" value="F:peptidyl-prolyl cis-trans isomerase activity"/>
    <property type="evidence" value="ECO:0007669"/>
    <property type="project" value="UniProtKB-UniRule"/>
</dbReference>
<dbReference type="InterPro" id="IPR020892">
    <property type="entry name" value="Cyclophilin-type_PPIase_CS"/>
</dbReference>
<organism evidence="6 7">
    <name type="scientific">Dendrobium catenatum</name>
    <dbReference type="NCBI Taxonomy" id="906689"/>
    <lineage>
        <taxon>Eukaryota</taxon>
        <taxon>Viridiplantae</taxon>
        <taxon>Streptophyta</taxon>
        <taxon>Embryophyta</taxon>
        <taxon>Tracheophyta</taxon>
        <taxon>Spermatophyta</taxon>
        <taxon>Magnoliopsida</taxon>
        <taxon>Liliopsida</taxon>
        <taxon>Asparagales</taxon>
        <taxon>Orchidaceae</taxon>
        <taxon>Epidendroideae</taxon>
        <taxon>Malaxideae</taxon>
        <taxon>Dendrobiinae</taxon>
        <taxon>Dendrobium</taxon>
    </lineage>
</organism>
<comment type="similarity">
    <text evidence="1 4">Belongs to the cyclophilin-type PPIase family.</text>
</comment>
<dbReference type="PRINTS" id="PR00153">
    <property type="entry name" value="CSAPPISMRASE"/>
</dbReference>
<dbReference type="PROSITE" id="PS00170">
    <property type="entry name" value="CSA_PPIASE_1"/>
    <property type="match status" value="1"/>
</dbReference>
<dbReference type="GO" id="GO:0016018">
    <property type="term" value="F:cyclosporin A binding"/>
    <property type="evidence" value="ECO:0007669"/>
    <property type="project" value="TreeGrafter"/>
</dbReference>
<reference evidence="6 7" key="2">
    <citation type="journal article" date="2017" name="Nature">
        <title>The Apostasia genome and the evolution of orchids.</title>
        <authorList>
            <person name="Zhang G.Q."/>
            <person name="Liu K.W."/>
            <person name="Li Z."/>
            <person name="Lohaus R."/>
            <person name="Hsiao Y.Y."/>
            <person name="Niu S.C."/>
            <person name="Wang J.Y."/>
            <person name="Lin Y.C."/>
            <person name="Xu Q."/>
            <person name="Chen L.J."/>
            <person name="Yoshida K."/>
            <person name="Fujiwara S."/>
            <person name="Wang Z.W."/>
            <person name="Zhang Y.Q."/>
            <person name="Mitsuda N."/>
            <person name="Wang M."/>
            <person name="Liu G.H."/>
            <person name="Pecoraro L."/>
            <person name="Huang H.X."/>
            <person name="Xiao X.J."/>
            <person name="Lin M."/>
            <person name="Wu X.Y."/>
            <person name="Wu W.L."/>
            <person name="Chen Y.Y."/>
            <person name="Chang S.B."/>
            <person name="Sakamoto S."/>
            <person name="Ohme-Takagi M."/>
            <person name="Yagi M."/>
            <person name="Zeng S.J."/>
            <person name="Shen C.Y."/>
            <person name="Yeh C.M."/>
            <person name="Luo Y.B."/>
            <person name="Tsai W.C."/>
            <person name="Van de Peer Y."/>
            <person name="Liu Z.J."/>
        </authorList>
    </citation>
    <scope>NUCLEOTIDE SEQUENCE [LARGE SCALE GENOMIC DNA]</scope>
    <source>
        <tissue evidence="6">The whole plant</tissue>
    </source>
</reference>